<feature type="domain" description="N-acetyltransferase" evidence="4">
    <location>
        <begin position="177"/>
        <end position="336"/>
    </location>
</feature>
<keyword evidence="1 6" id="KW-0808">Transferase</keyword>
<dbReference type="InterPro" id="IPR037523">
    <property type="entry name" value="VOC_core"/>
</dbReference>
<dbReference type="InterPro" id="IPR016181">
    <property type="entry name" value="Acyl_CoA_acyltransferase"/>
</dbReference>
<gene>
    <name evidence="6" type="ORF">SAMN05192582_102720</name>
</gene>
<dbReference type="EMBL" id="FNDO01000027">
    <property type="protein sequence ID" value="SDI13499.1"/>
    <property type="molecule type" value="Genomic_DNA"/>
</dbReference>
<keyword evidence="2" id="KW-0012">Acyltransferase</keyword>
<comment type="similarity">
    <text evidence="3">Belongs to the acetyltransferase family. RimJ subfamily.</text>
</comment>
<evidence type="ECO:0000313" key="7">
    <source>
        <dbReference type="Proteomes" id="UP000181870"/>
    </source>
</evidence>
<sequence>MKLHHIAIWTFRLEELKEFYVRFFGGKSNEKYINPKKGFESYFVSFGEGTDLELMSRTDVQNTPIEENRVGLTHFAFTFPSQEEVLRFTEQMRSEGYTIAGEPRTSGDGYFESVVLDPDGNRIECVYQEITGGGEGKGEGKTETAIGTETKVGPEAEARPNTETESIHSVTLDTERLLLRPFEEKDAEAFFACCQNPNLGNNAGWPPHRTLEESRRILHSTFINQEGIWAMILKETQQLIGSVGIIPDPKRENPQVRMLGYWLDENYWGKGYMTESVQGVLKYGFEKLKLSLITATCYPHNKRSQKVLKKNGFIYEGTLHQAELTYNGNIYDHQCYYLPGISQPTPEDYEEILHVWETSVRHTHDFLTEEDIQFYKPLMQEHYLPVVELFVIRNANGKIAAFMGLSDELIEMLFVHPDEQGKGYGKRLMEYARDKKHMDKVDVNEQNEKALQFYLHLGFQVIGRDETDSMGKPFPILHLQLPEADSANRD</sequence>
<feature type="domain" description="N-acetyltransferase" evidence="4">
    <location>
        <begin position="339"/>
        <end position="475"/>
    </location>
</feature>
<evidence type="ECO:0000313" key="6">
    <source>
        <dbReference type="EMBL" id="SDI13499.1"/>
    </source>
</evidence>
<accession>A0A1G8I3J0</accession>
<dbReference type="SUPFAM" id="SSF55729">
    <property type="entry name" value="Acyl-CoA N-acyltransferases (Nat)"/>
    <property type="match status" value="2"/>
</dbReference>
<name>A0A1G8I3J0_BACOV</name>
<dbReference type="Gene3D" id="3.10.180.10">
    <property type="entry name" value="2,3-Dihydroxybiphenyl 1,2-Dioxygenase, domain 1"/>
    <property type="match status" value="1"/>
</dbReference>
<feature type="domain" description="VOC" evidence="5">
    <location>
        <begin position="2"/>
        <end position="128"/>
    </location>
</feature>
<dbReference type="PROSITE" id="PS51819">
    <property type="entry name" value="VOC"/>
    <property type="match status" value="1"/>
</dbReference>
<dbReference type="PROSITE" id="PS51186">
    <property type="entry name" value="GNAT"/>
    <property type="match status" value="2"/>
</dbReference>
<dbReference type="InterPro" id="IPR004360">
    <property type="entry name" value="Glyas_Fos-R_dOase_dom"/>
</dbReference>
<dbReference type="Proteomes" id="UP000181870">
    <property type="component" value="Unassembled WGS sequence"/>
</dbReference>
<dbReference type="PANTHER" id="PTHR43792:SF8">
    <property type="entry name" value="[RIBOSOMAL PROTEIN US5]-ALANINE N-ACETYLTRANSFERASE"/>
    <property type="match status" value="1"/>
</dbReference>
<dbReference type="InterPro" id="IPR000182">
    <property type="entry name" value="GNAT_dom"/>
</dbReference>
<evidence type="ECO:0000256" key="1">
    <source>
        <dbReference type="ARBA" id="ARBA00022679"/>
    </source>
</evidence>
<dbReference type="GO" id="GO:0008999">
    <property type="term" value="F:protein-N-terminal-alanine acetyltransferase activity"/>
    <property type="evidence" value="ECO:0007669"/>
    <property type="project" value="TreeGrafter"/>
</dbReference>
<dbReference type="CDD" id="cd04301">
    <property type="entry name" value="NAT_SF"/>
    <property type="match status" value="1"/>
</dbReference>
<dbReference type="SUPFAM" id="SSF54593">
    <property type="entry name" value="Glyoxalase/Bleomycin resistance protein/Dihydroxybiphenyl dioxygenase"/>
    <property type="match status" value="1"/>
</dbReference>
<reference evidence="6 7" key="1">
    <citation type="submission" date="2016-10" db="EMBL/GenBank/DDBJ databases">
        <authorList>
            <person name="de Groot N.N."/>
        </authorList>
    </citation>
    <scope>NUCLEOTIDE SEQUENCE [LARGE SCALE GENOMIC DNA]</scope>
    <source>
        <strain evidence="6 7">NLAE-zl-C57</strain>
    </source>
</reference>
<proteinExistence type="inferred from homology"/>
<dbReference type="Gene3D" id="3.40.630.30">
    <property type="match status" value="2"/>
</dbReference>
<dbReference type="InterPro" id="IPR051531">
    <property type="entry name" value="N-acetyltransferase"/>
</dbReference>
<dbReference type="CDD" id="cd07241">
    <property type="entry name" value="VOC_BsYyaH"/>
    <property type="match status" value="1"/>
</dbReference>
<evidence type="ECO:0000256" key="2">
    <source>
        <dbReference type="ARBA" id="ARBA00023315"/>
    </source>
</evidence>
<organism evidence="6 7">
    <name type="scientific">Bacteroides ovatus</name>
    <dbReference type="NCBI Taxonomy" id="28116"/>
    <lineage>
        <taxon>Bacteria</taxon>
        <taxon>Pseudomonadati</taxon>
        <taxon>Bacteroidota</taxon>
        <taxon>Bacteroidia</taxon>
        <taxon>Bacteroidales</taxon>
        <taxon>Bacteroidaceae</taxon>
        <taxon>Bacteroides</taxon>
    </lineage>
</organism>
<dbReference type="Pfam" id="PF00903">
    <property type="entry name" value="Glyoxalase"/>
    <property type="match status" value="1"/>
</dbReference>
<dbReference type="InterPro" id="IPR029068">
    <property type="entry name" value="Glyas_Bleomycin-R_OHBP_Dase"/>
</dbReference>
<dbReference type="Pfam" id="PF13302">
    <property type="entry name" value="Acetyltransf_3"/>
    <property type="match status" value="1"/>
</dbReference>
<evidence type="ECO:0000259" key="4">
    <source>
        <dbReference type="PROSITE" id="PS51186"/>
    </source>
</evidence>
<dbReference type="Pfam" id="PF13508">
    <property type="entry name" value="Acetyltransf_7"/>
    <property type="match status" value="1"/>
</dbReference>
<evidence type="ECO:0000259" key="5">
    <source>
        <dbReference type="PROSITE" id="PS51819"/>
    </source>
</evidence>
<evidence type="ECO:0000256" key="3">
    <source>
        <dbReference type="ARBA" id="ARBA00038502"/>
    </source>
</evidence>
<protein>
    <submittedName>
        <fullName evidence="6">Putative acetyltransferase</fullName>
    </submittedName>
</protein>
<dbReference type="GO" id="GO:0005737">
    <property type="term" value="C:cytoplasm"/>
    <property type="evidence" value="ECO:0007669"/>
    <property type="project" value="TreeGrafter"/>
</dbReference>
<dbReference type="AlphaFoldDB" id="A0A1G8I3J0"/>
<dbReference type="RefSeq" id="WP_074637894.1">
    <property type="nucleotide sequence ID" value="NZ_FNDO01000027.1"/>
</dbReference>
<dbReference type="PANTHER" id="PTHR43792">
    <property type="entry name" value="GNAT FAMILY, PUTATIVE (AFU_ORTHOLOGUE AFUA_3G00765)-RELATED-RELATED"/>
    <property type="match status" value="1"/>
</dbReference>